<evidence type="ECO:0000313" key="1">
    <source>
        <dbReference type="EMBL" id="QHU12873.1"/>
    </source>
</evidence>
<dbReference type="AlphaFoldDB" id="A0A6C0K5Z9"/>
<name>A0A6C0K5Z9_9ZZZZ</name>
<protein>
    <submittedName>
        <fullName evidence="1">Uncharacterized protein</fullName>
    </submittedName>
</protein>
<reference evidence="1" key="1">
    <citation type="journal article" date="2020" name="Nature">
        <title>Giant virus diversity and host interactions through global metagenomics.</title>
        <authorList>
            <person name="Schulz F."/>
            <person name="Roux S."/>
            <person name="Paez-Espino D."/>
            <person name="Jungbluth S."/>
            <person name="Walsh D.A."/>
            <person name="Denef V.J."/>
            <person name="McMahon K.D."/>
            <person name="Konstantinidis K.T."/>
            <person name="Eloe-Fadrosh E.A."/>
            <person name="Kyrpides N.C."/>
            <person name="Woyke T."/>
        </authorList>
    </citation>
    <scope>NUCLEOTIDE SEQUENCE</scope>
    <source>
        <strain evidence="1">GVMAG-S-1101172-89</strain>
    </source>
</reference>
<dbReference type="EMBL" id="MN740810">
    <property type="protein sequence ID" value="QHU12873.1"/>
    <property type="molecule type" value="Genomic_DNA"/>
</dbReference>
<organism evidence="1">
    <name type="scientific">viral metagenome</name>
    <dbReference type="NCBI Taxonomy" id="1070528"/>
    <lineage>
        <taxon>unclassified sequences</taxon>
        <taxon>metagenomes</taxon>
        <taxon>organismal metagenomes</taxon>
    </lineage>
</organism>
<sequence>MPRTIKTPSKTAVGAERRGAEAVKAALSKMEMQHPEAPEFYSVQRVQGNGNFTIRNAAGKDFRGVGGHGGGKARISVGQIILAEYSATPEQGLEILALIDDRKQAAMLVKNGFMKQTVINAALTAGAVSTAGAQVEEVGYVFEEDEVDVNAL</sequence>
<accession>A0A6C0K5Z9</accession>
<proteinExistence type="predicted"/>